<dbReference type="KEGG" id="prz:GZH47_01325"/>
<dbReference type="SUPFAM" id="SSF52540">
    <property type="entry name" value="P-loop containing nucleoside triphosphate hydrolases"/>
    <property type="match status" value="1"/>
</dbReference>
<dbReference type="PANTHER" id="PTHR42939">
    <property type="entry name" value="ABC TRANSPORTER ATP-BINDING PROTEIN ALBC-RELATED"/>
    <property type="match status" value="1"/>
</dbReference>
<dbReference type="Pfam" id="PF00005">
    <property type="entry name" value="ABC_tran"/>
    <property type="match status" value="1"/>
</dbReference>
<dbReference type="SMART" id="SM00382">
    <property type="entry name" value="AAA"/>
    <property type="match status" value="1"/>
</dbReference>
<accession>A0A6C0NUJ8</accession>
<evidence type="ECO:0000256" key="1">
    <source>
        <dbReference type="ARBA" id="ARBA00022448"/>
    </source>
</evidence>
<keyword evidence="1" id="KW-0813">Transport</keyword>
<dbReference type="InterPro" id="IPR027417">
    <property type="entry name" value="P-loop_NTPase"/>
</dbReference>
<dbReference type="Gene3D" id="3.40.50.300">
    <property type="entry name" value="P-loop containing nucleotide triphosphate hydrolases"/>
    <property type="match status" value="1"/>
</dbReference>
<dbReference type="PROSITE" id="PS50893">
    <property type="entry name" value="ABC_TRANSPORTER_2"/>
    <property type="match status" value="1"/>
</dbReference>
<dbReference type="EMBL" id="CP048286">
    <property type="protein sequence ID" value="QHW29606.1"/>
    <property type="molecule type" value="Genomic_DNA"/>
</dbReference>
<reference evidence="5 6" key="1">
    <citation type="submission" date="2020-02" db="EMBL/GenBank/DDBJ databases">
        <title>Paenibacillus sp. nov., isolated from rhizosphere soil of tomato.</title>
        <authorList>
            <person name="Weon H.-Y."/>
            <person name="Lee S.A."/>
        </authorList>
    </citation>
    <scope>NUCLEOTIDE SEQUENCE [LARGE SCALE GENOMIC DNA]</scope>
    <source>
        <strain evidence="5 6">14171R-81</strain>
    </source>
</reference>
<dbReference type="AlphaFoldDB" id="A0A6C0NUJ8"/>
<dbReference type="PANTHER" id="PTHR42939:SF3">
    <property type="entry name" value="ABC TRANSPORTER ATP-BINDING COMPONENT"/>
    <property type="match status" value="1"/>
</dbReference>
<evidence type="ECO:0000313" key="6">
    <source>
        <dbReference type="Proteomes" id="UP000479114"/>
    </source>
</evidence>
<dbReference type="CDD" id="cd03230">
    <property type="entry name" value="ABC_DR_subfamily_A"/>
    <property type="match status" value="1"/>
</dbReference>
<feature type="domain" description="ABC transporter" evidence="4">
    <location>
        <begin position="1"/>
        <end position="229"/>
    </location>
</feature>
<evidence type="ECO:0000256" key="3">
    <source>
        <dbReference type="ARBA" id="ARBA00022840"/>
    </source>
</evidence>
<gene>
    <name evidence="5" type="ORF">GZH47_01325</name>
</gene>
<evidence type="ECO:0000313" key="5">
    <source>
        <dbReference type="EMBL" id="QHW29606.1"/>
    </source>
</evidence>
<dbReference type="RefSeq" id="WP_162638176.1">
    <property type="nucleotide sequence ID" value="NZ_CP048286.1"/>
</dbReference>
<sequence>MLALDIRNLTKVYPNFQLKDVSFQLEQGYIMGFIGANGAGKTTTIKSMMNMVRTDSGEVHILGKNMADHEIELKQEIGCAFGDIEFYTRNKLKTLTDVIKRFYKNWDESVYSGYLRRFGLDENKKVAELSTGMKVKFSLALALSHGAKLLILDEPTSGLDPAARDDLLDLFQELVSDGEISILFSTHITSDLEKCADFITFIVDGRIVNSAEKEEFKASYRLLHGDKSKLSEVEDRMISYKVNSFGFTGLIRSSDFDMVFDTVSGIKAATPSLEEIMIYFTRKEADHV</sequence>
<keyword evidence="2" id="KW-0547">Nucleotide-binding</keyword>
<dbReference type="Proteomes" id="UP000479114">
    <property type="component" value="Chromosome"/>
</dbReference>
<keyword evidence="3 5" id="KW-0067">ATP-binding</keyword>
<proteinExistence type="predicted"/>
<evidence type="ECO:0000256" key="2">
    <source>
        <dbReference type="ARBA" id="ARBA00022741"/>
    </source>
</evidence>
<organism evidence="5 6">
    <name type="scientific">Paenibacillus rhizovicinus</name>
    <dbReference type="NCBI Taxonomy" id="2704463"/>
    <lineage>
        <taxon>Bacteria</taxon>
        <taxon>Bacillati</taxon>
        <taxon>Bacillota</taxon>
        <taxon>Bacilli</taxon>
        <taxon>Bacillales</taxon>
        <taxon>Paenibacillaceae</taxon>
        <taxon>Paenibacillus</taxon>
    </lineage>
</organism>
<protein>
    <submittedName>
        <fullName evidence="5">ABC transporter ATP-binding protein</fullName>
    </submittedName>
</protein>
<evidence type="ECO:0000259" key="4">
    <source>
        <dbReference type="PROSITE" id="PS50893"/>
    </source>
</evidence>
<dbReference type="InterPro" id="IPR003593">
    <property type="entry name" value="AAA+_ATPase"/>
</dbReference>
<dbReference type="GO" id="GO:0005524">
    <property type="term" value="F:ATP binding"/>
    <property type="evidence" value="ECO:0007669"/>
    <property type="project" value="UniProtKB-KW"/>
</dbReference>
<name>A0A6C0NUJ8_9BACL</name>
<dbReference type="InterPro" id="IPR051782">
    <property type="entry name" value="ABC_Transporter_VariousFunc"/>
</dbReference>
<keyword evidence="6" id="KW-1185">Reference proteome</keyword>
<dbReference type="InterPro" id="IPR003439">
    <property type="entry name" value="ABC_transporter-like_ATP-bd"/>
</dbReference>
<dbReference type="GO" id="GO:0016887">
    <property type="term" value="F:ATP hydrolysis activity"/>
    <property type="evidence" value="ECO:0007669"/>
    <property type="project" value="InterPro"/>
</dbReference>